<name>A0ABU4HST7_9ACTN</name>
<dbReference type="Proteomes" id="UP001284601">
    <property type="component" value="Unassembled WGS sequence"/>
</dbReference>
<dbReference type="InterPro" id="IPR051534">
    <property type="entry name" value="CBASS_pafABC_assoc_protein"/>
</dbReference>
<dbReference type="EMBL" id="JAWSTH010000054">
    <property type="protein sequence ID" value="MDW5596382.1"/>
    <property type="molecule type" value="Genomic_DNA"/>
</dbReference>
<accession>A0ABU4HST7</accession>
<keyword evidence="5" id="KW-1185">Reference proteome</keyword>
<keyword evidence="2" id="KW-0804">Transcription</keyword>
<feature type="domain" description="HTH deoR-type" evidence="3">
    <location>
        <begin position="4"/>
        <end position="62"/>
    </location>
</feature>
<dbReference type="Gene3D" id="1.10.10.10">
    <property type="entry name" value="Winged helix-like DNA-binding domain superfamily/Winged helix DNA-binding domain"/>
    <property type="match status" value="1"/>
</dbReference>
<reference evidence="4 5" key="2">
    <citation type="submission" date="2023-10" db="EMBL/GenBank/DDBJ databases">
        <authorList>
            <person name="Han X.F."/>
        </authorList>
    </citation>
    <scope>NUCLEOTIDE SEQUENCE [LARGE SCALE GENOMIC DNA]</scope>
    <source>
        <strain evidence="4 5">KCTC 39840</strain>
    </source>
</reference>
<dbReference type="PANTHER" id="PTHR34580:SF3">
    <property type="entry name" value="PROTEIN PAFB"/>
    <property type="match status" value="1"/>
</dbReference>
<dbReference type="InterPro" id="IPR026881">
    <property type="entry name" value="WYL_dom"/>
</dbReference>
<evidence type="ECO:0000313" key="5">
    <source>
        <dbReference type="Proteomes" id="UP001284601"/>
    </source>
</evidence>
<organism evidence="4 5">
    <name type="scientific">Conexibacter stalactiti</name>
    <dbReference type="NCBI Taxonomy" id="1940611"/>
    <lineage>
        <taxon>Bacteria</taxon>
        <taxon>Bacillati</taxon>
        <taxon>Actinomycetota</taxon>
        <taxon>Thermoleophilia</taxon>
        <taxon>Solirubrobacterales</taxon>
        <taxon>Conexibacteraceae</taxon>
        <taxon>Conexibacter</taxon>
    </lineage>
</organism>
<keyword evidence="1" id="KW-0805">Transcription regulation</keyword>
<dbReference type="InterPro" id="IPR028349">
    <property type="entry name" value="PafC-like"/>
</dbReference>
<dbReference type="Pfam" id="PF08279">
    <property type="entry name" value="HTH_11"/>
    <property type="match status" value="1"/>
</dbReference>
<dbReference type="Pfam" id="PF13280">
    <property type="entry name" value="WYL"/>
    <property type="match status" value="1"/>
</dbReference>
<dbReference type="PROSITE" id="PS51000">
    <property type="entry name" value="HTH_DEOR_2"/>
    <property type="match status" value="1"/>
</dbReference>
<dbReference type="InterPro" id="IPR001034">
    <property type="entry name" value="DeoR_HTH"/>
</dbReference>
<dbReference type="InterPro" id="IPR057727">
    <property type="entry name" value="WCX_dom"/>
</dbReference>
<comment type="caution">
    <text evidence="4">The sequence shown here is derived from an EMBL/GenBank/DDBJ whole genome shotgun (WGS) entry which is preliminary data.</text>
</comment>
<dbReference type="InterPro" id="IPR036388">
    <property type="entry name" value="WH-like_DNA-bd_sf"/>
</dbReference>
<dbReference type="PROSITE" id="PS52050">
    <property type="entry name" value="WYL"/>
    <property type="match status" value="1"/>
</dbReference>
<evidence type="ECO:0000313" key="4">
    <source>
        <dbReference type="EMBL" id="MDW5596382.1"/>
    </source>
</evidence>
<evidence type="ECO:0000256" key="1">
    <source>
        <dbReference type="ARBA" id="ARBA00023015"/>
    </source>
</evidence>
<dbReference type="RefSeq" id="WP_318598765.1">
    <property type="nucleotide sequence ID" value="NZ_JAWSTH010000054.1"/>
</dbReference>
<dbReference type="PIRSF" id="PIRSF016838">
    <property type="entry name" value="PafC"/>
    <property type="match status" value="1"/>
</dbReference>
<dbReference type="InterPro" id="IPR036390">
    <property type="entry name" value="WH_DNA-bd_sf"/>
</dbReference>
<dbReference type="PANTHER" id="PTHR34580">
    <property type="match status" value="1"/>
</dbReference>
<protein>
    <submittedName>
        <fullName evidence="4">WYL domain-containing protein</fullName>
    </submittedName>
</protein>
<sequence>MSRPATRLLELLELLQDRQSASGPEIAARLDVDLRTVRRYVTKLEELGIPVEATRGRGGGYRLRPGFKLPPLMLTDDEASAIVLGLLAARRDGLGTAEPAIDSALAKLRRVLPRELRERVRALEAALGFTRPAPAAPAPPPTATVLALADAIGRARRVEIAYETGAGERSTRQLDPYGLVFHNGRWYLSALDHGRGELRALRLDRVGSVRLLRRAARPPAGFDAVAHVARTLARVPWRWRVEVIVEAPPRELARWLPPGTAELEPLELPDGAGAGTRLRARAERLDGMARLLAGLGGRLTVIEPPELRDELRTLAAELAAAAER</sequence>
<dbReference type="SUPFAM" id="SSF46785">
    <property type="entry name" value="Winged helix' DNA-binding domain"/>
    <property type="match status" value="1"/>
</dbReference>
<reference evidence="5" key="1">
    <citation type="submission" date="2023-07" db="EMBL/GenBank/DDBJ databases">
        <title>Conexibacter stalactiti sp. nov., isolated from stalactites in a lava cave and emended description of the genus Conexibacter.</title>
        <authorList>
            <person name="Lee S.D."/>
        </authorList>
    </citation>
    <scope>NUCLEOTIDE SEQUENCE [LARGE SCALE GENOMIC DNA]</scope>
    <source>
        <strain evidence="5">KCTC 39840</strain>
    </source>
</reference>
<evidence type="ECO:0000256" key="2">
    <source>
        <dbReference type="ARBA" id="ARBA00023163"/>
    </source>
</evidence>
<gene>
    <name evidence="4" type="ORF">R7226_18695</name>
</gene>
<proteinExistence type="predicted"/>
<dbReference type="Pfam" id="PF25583">
    <property type="entry name" value="WCX"/>
    <property type="match status" value="1"/>
</dbReference>
<evidence type="ECO:0000259" key="3">
    <source>
        <dbReference type="PROSITE" id="PS51000"/>
    </source>
</evidence>
<dbReference type="InterPro" id="IPR013196">
    <property type="entry name" value="HTH_11"/>
</dbReference>